<dbReference type="OrthoDB" id="47216at2759"/>
<keyword evidence="2" id="KW-1133">Transmembrane helix</keyword>
<organism evidence="3 4">
    <name type="scientific">Fragilariopsis cylindrus CCMP1102</name>
    <dbReference type="NCBI Taxonomy" id="635003"/>
    <lineage>
        <taxon>Eukaryota</taxon>
        <taxon>Sar</taxon>
        <taxon>Stramenopiles</taxon>
        <taxon>Ochrophyta</taxon>
        <taxon>Bacillariophyta</taxon>
        <taxon>Bacillariophyceae</taxon>
        <taxon>Bacillariophycidae</taxon>
        <taxon>Bacillariales</taxon>
        <taxon>Bacillariaceae</taxon>
        <taxon>Fragilariopsis</taxon>
    </lineage>
</organism>
<reference evidence="3 4" key="1">
    <citation type="submission" date="2016-09" db="EMBL/GenBank/DDBJ databases">
        <title>Extensive genetic diversity and differential bi-allelic expression allows diatom success in the polar Southern Ocean.</title>
        <authorList>
            <consortium name="DOE Joint Genome Institute"/>
            <person name="Mock T."/>
            <person name="Otillar R.P."/>
            <person name="Strauss J."/>
            <person name="Dupont C."/>
            <person name="Frickenhaus S."/>
            <person name="Maumus F."/>
            <person name="Mcmullan M."/>
            <person name="Sanges R."/>
            <person name="Schmutz J."/>
            <person name="Toseland A."/>
            <person name="Valas R."/>
            <person name="Veluchamy A."/>
            <person name="Ward B.J."/>
            <person name="Allen A."/>
            <person name="Barry K."/>
            <person name="Falciatore A."/>
            <person name="Ferrante M."/>
            <person name="Fortunato A.E."/>
            <person name="Gloeckner G."/>
            <person name="Gruber A."/>
            <person name="Hipkin R."/>
            <person name="Janech M."/>
            <person name="Kroth P."/>
            <person name="Leese F."/>
            <person name="Lindquist E."/>
            <person name="Lyon B.R."/>
            <person name="Martin J."/>
            <person name="Mayer C."/>
            <person name="Parker M."/>
            <person name="Quesneville H."/>
            <person name="Raymond J."/>
            <person name="Uhlig C."/>
            <person name="Valentin K.U."/>
            <person name="Worden A.Z."/>
            <person name="Armbrust E.V."/>
            <person name="Bowler C."/>
            <person name="Green B."/>
            <person name="Moulton V."/>
            <person name="Van Oosterhout C."/>
            <person name="Grigoriev I."/>
        </authorList>
    </citation>
    <scope>NUCLEOTIDE SEQUENCE [LARGE SCALE GENOMIC DNA]</scope>
    <source>
        <strain evidence="3 4">CCMP1102</strain>
    </source>
</reference>
<evidence type="ECO:0000313" key="3">
    <source>
        <dbReference type="EMBL" id="OEU21708.1"/>
    </source>
</evidence>
<keyword evidence="2" id="KW-0812">Transmembrane</keyword>
<keyword evidence="2" id="KW-0472">Membrane</keyword>
<feature type="compositionally biased region" description="Low complexity" evidence="1">
    <location>
        <begin position="200"/>
        <end position="209"/>
    </location>
</feature>
<dbReference type="Proteomes" id="UP000095751">
    <property type="component" value="Unassembled WGS sequence"/>
</dbReference>
<dbReference type="InParanoid" id="A0A1E7FU79"/>
<dbReference type="KEGG" id="fcy:FRACYDRAFT_231852"/>
<accession>A0A1E7FU79</accession>
<dbReference type="EMBL" id="KV784353">
    <property type="protein sequence ID" value="OEU21708.1"/>
    <property type="molecule type" value="Genomic_DNA"/>
</dbReference>
<sequence>MCAPTTTTKKTSSSSSPPLRSISSLSDESTAAVAAVITDESNDKNKSKEASTSNNGTAGSTIIDKILPLHPSLVIVIMAIFLPYSCFLNRGFTIWFHWMSILHLVTQFQSKFIEKFLILSGASISLGWYSTLLWECIYHGRYFDALYNNVDVLYDYIPSSIMSSHPFTPIIIIHIFDLLGHPLLTYYFWRRYNNNNNNSSKNTVSITTTPPSDNGDKNSHKNDNKSIHIIDEICTWPVLISAYIFSRVWSIVHTYHNFGYFGLFYVGFDVYIIDSLDMWYPAYTTETILYSSLILRKLIN</sequence>
<gene>
    <name evidence="3" type="ORF">FRACYDRAFT_231852</name>
</gene>
<evidence type="ECO:0000313" key="4">
    <source>
        <dbReference type="Proteomes" id="UP000095751"/>
    </source>
</evidence>
<feature type="transmembrane region" description="Helical" evidence="2">
    <location>
        <begin position="167"/>
        <end position="189"/>
    </location>
</feature>
<feature type="transmembrane region" description="Helical" evidence="2">
    <location>
        <begin position="73"/>
        <end position="96"/>
    </location>
</feature>
<feature type="compositionally biased region" description="Low complexity" evidence="1">
    <location>
        <begin position="1"/>
        <end position="26"/>
    </location>
</feature>
<protein>
    <submittedName>
        <fullName evidence="3">Uncharacterized protein</fullName>
    </submittedName>
</protein>
<feature type="region of interest" description="Disordered" evidence="1">
    <location>
        <begin position="200"/>
        <end position="220"/>
    </location>
</feature>
<feature type="transmembrane region" description="Helical" evidence="2">
    <location>
        <begin position="116"/>
        <end position="134"/>
    </location>
</feature>
<evidence type="ECO:0000256" key="1">
    <source>
        <dbReference type="SAM" id="MobiDB-lite"/>
    </source>
</evidence>
<proteinExistence type="predicted"/>
<name>A0A1E7FU79_9STRA</name>
<keyword evidence="4" id="KW-1185">Reference proteome</keyword>
<feature type="region of interest" description="Disordered" evidence="1">
    <location>
        <begin position="1"/>
        <end position="28"/>
    </location>
</feature>
<dbReference type="AlphaFoldDB" id="A0A1E7FU79"/>
<evidence type="ECO:0000256" key="2">
    <source>
        <dbReference type="SAM" id="Phobius"/>
    </source>
</evidence>